<protein>
    <submittedName>
        <fullName evidence="1">Uncharacterized protein</fullName>
    </submittedName>
</protein>
<dbReference type="EMBL" id="CM039431">
    <property type="protein sequence ID" value="KAI4336764.1"/>
    <property type="molecule type" value="Genomic_DNA"/>
</dbReference>
<keyword evidence="2" id="KW-1185">Reference proteome</keyword>
<accession>A0ACB9NK42</accession>
<sequence length="990" mass="109852">MDTNSPPPCPNTVTVRRNPHRKARATPATAPIKYSSYPDLPEISVFPRKEILSAGPENPPLEPPSKHIRESKNIKVFIRIRPILASKGSGKVSVIAGSKAKSAWPQNPAKKNTVAGEKNVERKSSRVCVNVNDSQTVTLSPPIDLQDSKRIKSETYGGFSHVFSSDSSQVEVYERMVKPIVEDFLDGTSGMLAALGPSGSGKTHTVFGCVREPGMVPLALRRILEENQSSRSFYITMFEIYSERGKVEKLFDLLQDGAELSMQQSNVKCLKEVLVSDAGHAESLLAKAMLKRATAVTKTNSQSSRSQCIINIHAIPKKCEGVSAQPNPAVLTIIDLAGAERVKKTRNQGTRLLESNFINNTLVVFGMCLRSLLEHQKNPKKPLQKHFQNSMLTRYLRDYLEGKKRMTLLLTAKPGEEDYLDTSHLLRQASPYMKIKYDDAEPSNVVPNKRQYQSSSTMEHVKPSSMLGNAKRIRLVCCEDSNEEKGAEERHISEEEASKVRESDANNCIPLKSECRSRPGSERNHIIMQNFAKAMLSVLKQYNAKLKVAELEIQKQKQNYLELQKDFNEFKACCTCWKLGNVDNDFQSQLGLDGLRPSNVDEVNYRAVDPDPNKVKCVDNEQKSEQAFDAQAFDAQASPEKGISVSQCCSILDQSNEEPRFGTFPENSSREVSVSSSKSEDLNALDLEIESHKFTQAFDVQVSPEKDISVSQCCSILDQSDEEPRLGTSPENSSREVLASASKPEDLNASEVEIESHKLNQVSPVKDISVSQCCSILDQSDKEPRLGTSPENSSREVSVSSSKPEDLNALEAEIESHKLTEAFDAQASPDKDISASHYCNILDLSDKEPRLDTSPENSFREVSASSSKLEHPNALEVETEIELLVSSPFPKYEASDPSLPKDAAPPKECDLRDEPKRDHTMATTSSNAERPKRRIMPSSMLLRDLSNLDRADETEKPKGSRGSKKLAAGDLKRTNGSVNLIRLLKSNRHT</sequence>
<organism evidence="1 2">
    <name type="scientific">Bauhinia variegata</name>
    <name type="common">Purple orchid tree</name>
    <name type="synonym">Phanera variegata</name>
    <dbReference type="NCBI Taxonomy" id="167791"/>
    <lineage>
        <taxon>Eukaryota</taxon>
        <taxon>Viridiplantae</taxon>
        <taxon>Streptophyta</taxon>
        <taxon>Embryophyta</taxon>
        <taxon>Tracheophyta</taxon>
        <taxon>Spermatophyta</taxon>
        <taxon>Magnoliopsida</taxon>
        <taxon>eudicotyledons</taxon>
        <taxon>Gunneridae</taxon>
        <taxon>Pentapetalae</taxon>
        <taxon>rosids</taxon>
        <taxon>fabids</taxon>
        <taxon>Fabales</taxon>
        <taxon>Fabaceae</taxon>
        <taxon>Cercidoideae</taxon>
        <taxon>Cercideae</taxon>
        <taxon>Bauhiniinae</taxon>
        <taxon>Bauhinia</taxon>
    </lineage>
</organism>
<dbReference type="Proteomes" id="UP000828941">
    <property type="component" value="Chromosome 6"/>
</dbReference>
<comment type="caution">
    <text evidence="1">The sequence shown here is derived from an EMBL/GenBank/DDBJ whole genome shotgun (WGS) entry which is preliminary data.</text>
</comment>
<name>A0ACB9NK42_BAUVA</name>
<evidence type="ECO:0000313" key="1">
    <source>
        <dbReference type="EMBL" id="KAI4336764.1"/>
    </source>
</evidence>
<proteinExistence type="predicted"/>
<gene>
    <name evidence="1" type="ORF">L6164_015250</name>
</gene>
<reference evidence="1 2" key="1">
    <citation type="journal article" date="2022" name="DNA Res.">
        <title>Chromosomal-level genome assembly of the orchid tree Bauhinia variegata (Leguminosae; Cercidoideae) supports the allotetraploid origin hypothesis of Bauhinia.</title>
        <authorList>
            <person name="Zhong Y."/>
            <person name="Chen Y."/>
            <person name="Zheng D."/>
            <person name="Pang J."/>
            <person name="Liu Y."/>
            <person name="Luo S."/>
            <person name="Meng S."/>
            <person name="Qian L."/>
            <person name="Wei D."/>
            <person name="Dai S."/>
            <person name="Zhou R."/>
        </authorList>
    </citation>
    <scope>NUCLEOTIDE SEQUENCE [LARGE SCALE GENOMIC DNA]</scope>
    <source>
        <strain evidence="1">BV-YZ2020</strain>
    </source>
</reference>
<evidence type="ECO:0000313" key="2">
    <source>
        <dbReference type="Proteomes" id="UP000828941"/>
    </source>
</evidence>